<name>A0ABT4XC49_9PSED</name>
<protein>
    <submittedName>
        <fullName evidence="2">Tad domain-containing protein</fullName>
    </submittedName>
</protein>
<dbReference type="EMBL" id="JAQJZJ010000002">
    <property type="protein sequence ID" value="MDA7085786.1"/>
    <property type="molecule type" value="Genomic_DNA"/>
</dbReference>
<dbReference type="Pfam" id="PF13400">
    <property type="entry name" value="Tad"/>
    <property type="match status" value="1"/>
</dbReference>
<evidence type="ECO:0000259" key="1">
    <source>
        <dbReference type="Pfam" id="PF13400"/>
    </source>
</evidence>
<dbReference type="Proteomes" id="UP001212042">
    <property type="component" value="Unassembled WGS sequence"/>
</dbReference>
<reference evidence="2 3" key="1">
    <citation type="submission" date="2023-01" db="EMBL/GenBank/DDBJ databases">
        <title>Pseudomonas SA3-5T sp. nov., isolated from tidal flat sediment.</title>
        <authorList>
            <person name="Kim H.S."/>
            <person name="Kim J.-S."/>
            <person name="Suh M.K."/>
            <person name="Eom M.K."/>
            <person name="Lee J.-S."/>
        </authorList>
    </citation>
    <scope>NUCLEOTIDE SEQUENCE [LARGE SCALE GENOMIC DNA]</scope>
    <source>
        <strain evidence="2 3">SA3-5</strain>
    </source>
</reference>
<gene>
    <name evidence="2" type="ORF">PH586_05185</name>
</gene>
<dbReference type="InterPro" id="IPR028087">
    <property type="entry name" value="Tad_N"/>
</dbReference>
<proteinExistence type="predicted"/>
<comment type="caution">
    <text evidence="2">The sequence shown here is derived from an EMBL/GenBank/DDBJ whole genome shotgun (WGS) entry which is preliminary data.</text>
</comment>
<dbReference type="RefSeq" id="WP_271346711.1">
    <property type="nucleotide sequence ID" value="NZ_JAQJZJ010000002.1"/>
</dbReference>
<evidence type="ECO:0000313" key="3">
    <source>
        <dbReference type="Proteomes" id="UP001212042"/>
    </source>
</evidence>
<keyword evidence="3" id="KW-1185">Reference proteome</keyword>
<accession>A0ABT4XC49</accession>
<evidence type="ECO:0000313" key="2">
    <source>
        <dbReference type="EMBL" id="MDA7085786.1"/>
    </source>
</evidence>
<feature type="domain" description="Putative Flp pilus-assembly TadG-like N-terminal" evidence="1">
    <location>
        <begin position="18"/>
        <end position="63"/>
    </location>
</feature>
<organism evidence="2 3">
    <name type="scientific">Pseudomonas aestuarii</name>
    <dbReference type="NCBI Taxonomy" id="3018340"/>
    <lineage>
        <taxon>Bacteria</taxon>
        <taxon>Pseudomonadati</taxon>
        <taxon>Pseudomonadota</taxon>
        <taxon>Gammaproteobacteria</taxon>
        <taxon>Pseudomonadales</taxon>
        <taxon>Pseudomonadaceae</taxon>
        <taxon>Pseudomonas</taxon>
    </lineage>
</organism>
<sequence length="451" mass="46296">MKPRMQRPFTATPAHQRGAVMVLVVIALASMLLMGALALDGSHMLLNKTRLQNAVDAAALSGAKTLQLVAGSGSASTLTRDAALATLTLNADPDTGNGELATAITAAGGVGDFAMVELSSSVYGPFSYPFAGPGEASYVRVKVPDYPLTGFFWGAAQSLPEWLGGNPELPDKAVAAIATAGPSPTASTCKIDPIVVCGDPAQYDPENGNFWGYRYGDLQTLTCGTPGSPSAGNCQLLRLGDSSGGADIRQAFCAGTEQCIDESGSVNTEPGITWGPVAQGLNTRLGLYNGPVDPSSCPPDWYTNYSQPLVAMDGGVAKQDGAQVVSTNGDLSAGGNPLTDVNDWKNAYMGCAESPGSCSGVAERRVLNIVIGNCAAVAGGGATSVPVLGFGCFYLLQKVEQSGAKEVFGQFMQECEGSGYAGPTPADDTGPNIIQLYKSYFSGVSTPSPDS</sequence>